<sequence length="142" mass="15242">MYDTILLPTDGSDGSRQAAAHAFDLARQYDATVHVLYVADTQRDSLTTVGTEVVDALESEGQEAVSKVVDSDVAHGVDIEEVVVQGHPDDEILAYVEDNAIDLVVMATHGRSGLGRYLLGSTTEKIVRSSPVPVFTVRVGEE</sequence>
<dbReference type="Gene3D" id="3.40.50.620">
    <property type="entry name" value="HUPs"/>
    <property type="match status" value="1"/>
</dbReference>
<evidence type="ECO:0000256" key="1">
    <source>
        <dbReference type="ARBA" id="ARBA00008791"/>
    </source>
</evidence>
<dbReference type="PANTHER" id="PTHR46268">
    <property type="entry name" value="STRESS RESPONSE PROTEIN NHAX"/>
    <property type="match status" value="1"/>
</dbReference>
<dbReference type="InterPro" id="IPR014729">
    <property type="entry name" value="Rossmann-like_a/b/a_fold"/>
</dbReference>
<dbReference type="Pfam" id="PF00582">
    <property type="entry name" value="Usp"/>
    <property type="match status" value="1"/>
</dbReference>
<dbReference type="SUPFAM" id="SSF52402">
    <property type="entry name" value="Adenine nucleotide alpha hydrolases-like"/>
    <property type="match status" value="1"/>
</dbReference>
<dbReference type="PIRSF" id="PIRSF006276">
    <property type="entry name" value="UspA"/>
    <property type="match status" value="1"/>
</dbReference>
<comment type="similarity">
    <text evidence="1">Belongs to the universal stress protein A family.</text>
</comment>
<dbReference type="EMBL" id="LOPU01000031">
    <property type="protein sequence ID" value="KTG08301.1"/>
    <property type="molecule type" value="Genomic_DNA"/>
</dbReference>
<feature type="domain" description="UspA" evidence="2">
    <location>
        <begin position="1"/>
        <end position="138"/>
    </location>
</feature>
<comment type="caution">
    <text evidence="3">The sequence shown here is derived from an EMBL/GenBank/DDBJ whole genome shotgun (WGS) entry which is preliminary data.</text>
</comment>
<evidence type="ECO:0000259" key="2">
    <source>
        <dbReference type="Pfam" id="PF00582"/>
    </source>
</evidence>
<dbReference type="PRINTS" id="PR01438">
    <property type="entry name" value="UNVRSLSTRESS"/>
</dbReference>
<dbReference type="Proteomes" id="UP000054387">
    <property type="component" value="Unassembled WGS sequence"/>
</dbReference>
<dbReference type="InterPro" id="IPR006015">
    <property type="entry name" value="Universal_stress_UspA"/>
</dbReference>
<reference evidence="3 4" key="1">
    <citation type="submission" date="2015-12" db="EMBL/GenBank/DDBJ databases">
        <title>Haloprofundus marisrubri gen. nov., sp. nov., an extremely halophilic archaeon isolated from the Discovery deep brine-seawater interface in the Red Sea.</title>
        <authorList>
            <person name="Zhang G."/>
            <person name="Stingl U."/>
            <person name="Rashid M."/>
        </authorList>
    </citation>
    <scope>NUCLEOTIDE SEQUENCE [LARGE SCALE GENOMIC DNA]</scope>
    <source>
        <strain evidence="3 4">SB9</strain>
    </source>
</reference>
<dbReference type="PANTHER" id="PTHR46268:SF6">
    <property type="entry name" value="UNIVERSAL STRESS PROTEIN UP12"/>
    <property type="match status" value="1"/>
</dbReference>
<dbReference type="InterPro" id="IPR006016">
    <property type="entry name" value="UspA"/>
</dbReference>
<dbReference type="OrthoDB" id="105697at2157"/>
<dbReference type="CDD" id="cd00293">
    <property type="entry name" value="USP-like"/>
    <property type="match status" value="1"/>
</dbReference>
<evidence type="ECO:0000313" key="3">
    <source>
        <dbReference type="EMBL" id="KTG08301.1"/>
    </source>
</evidence>
<dbReference type="AlphaFoldDB" id="A0A0W1R5A0"/>
<dbReference type="RefSeq" id="WP_058583021.1">
    <property type="nucleotide sequence ID" value="NZ_LOPU01000031.1"/>
</dbReference>
<proteinExistence type="inferred from homology"/>
<protein>
    <submittedName>
        <fullName evidence="3">Universal stress protein UspA</fullName>
    </submittedName>
</protein>
<gene>
    <name evidence="3" type="ORF">AUR64_18860</name>
</gene>
<evidence type="ECO:0000313" key="4">
    <source>
        <dbReference type="Proteomes" id="UP000054387"/>
    </source>
</evidence>
<name>A0A0W1R5A0_9EURY</name>
<keyword evidence="4" id="KW-1185">Reference proteome</keyword>
<accession>A0A0W1R5A0</accession>
<organism evidence="3 4">
    <name type="scientific">Haloprofundus marisrubri</name>
    <dbReference type="NCBI Taxonomy" id="1514971"/>
    <lineage>
        <taxon>Archaea</taxon>
        <taxon>Methanobacteriati</taxon>
        <taxon>Methanobacteriota</taxon>
        <taxon>Stenosarchaea group</taxon>
        <taxon>Halobacteria</taxon>
        <taxon>Halobacteriales</taxon>
        <taxon>Haloferacaceae</taxon>
        <taxon>Haloprofundus</taxon>
    </lineage>
</organism>